<dbReference type="InterPro" id="IPR013602">
    <property type="entry name" value="Dynein_heavy_linker"/>
</dbReference>
<feature type="domain" description="Dynein heavy chain ATP-binding dynein motor region" evidence="27">
    <location>
        <begin position="3142"/>
        <end position="3363"/>
    </location>
</feature>
<dbReference type="Pfam" id="PF17852">
    <property type="entry name" value="Dynein_AAA_lid"/>
    <property type="match status" value="1"/>
</dbReference>
<dbReference type="Pfam" id="PF12780">
    <property type="entry name" value="AAA_8"/>
    <property type="match status" value="1"/>
</dbReference>
<dbReference type="InterPro" id="IPR027417">
    <property type="entry name" value="P-loop_NTPase"/>
</dbReference>
<evidence type="ECO:0000256" key="2">
    <source>
        <dbReference type="ARBA" id="ARBA00004430"/>
    </source>
</evidence>
<dbReference type="Gene3D" id="1.10.8.1220">
    <property type="match status" value="1"/>
</dbReference>
<feature type="domain" description="Dynein heavy chain hydrolytic ATP-binding dynein motor region" evidence="24">
    <location>
        <begin position="1490"/>
        <end position="1816"/>
    </location>
</feature>
<dbReference type="FunFam" id="3.40.50.300:FF:000044">
    <property type="entry name" value="Dynein heavy chain 5, axonemal"/>
    <property type="match status" value="1"/>
</dbReference>
<keyword evidence="12" id="KW-0969">Cilium</keyword>
<keyword evidence="13" id="KW-0505">Motor protein</keyword>
<evidence type="ECO:0000256" key="15">
    <source>
        <dbReference type="ARBA" id="ARBA00023273"/>
    </source>
</evidence>
<evidence type="ECO:0000313" key="33">
    <source>
        <dbReference type="Proteomes" id="UP000242188"/>
    </source>
</evidence>
<feature type="coiled-coil region" evidence="20">
    <location>
        <begin position="695"/>
        <end position="800"/>
    </location>
</feature>
<dbReference type="FunFam" id="1.20.920.30:FF:000005">
    <property type="entry name" value="Dynein, axonemal, heavy chain 2"/>
    <property type="match status" value="1"/>
</dbReference>
<dbReference type="Gene3D" id="1.10.8.710">
    <property type="match status" value="1"/>
</dbReference>
<evidence type="ECO:0000256" key="13">
    <source>
        <dbReference type="ARBA" id="ARBA00023175"/>
    </source>
</evidence>
<dbReference type="GO" id="GO:0008569">
    <property type="term" value="F:minus-end-directed microtubule motor activity"/>
    <property type="evidence" value="ECO:0007669"/>
    <property type="project" value="InterPro"/>
</dbReference>
<dbReference type="FunFam" id="1.10.8.720:FF:000001">
    <property type="entry name" value="dynein heavy chain 7, axonemal"/>
    <property type="match status" value="1"/>
</dbReference>
<dbReference type="GO" id="GO:0051959">
    <property type="term" value="F:dynein light intermediate chain binding"/>
    <property type="evidence" value="ECO:0007669"/>
    <property type="project" value="InterPro"/>
</dbReference>
<keyword evidence="33" id="KW-1185">Reference proteome</keyword>
<dbReference type="FunFam" id="1.10.8.710:FF:000004">
    <property type="entry name" value="Dynein axonemal heavy chain 6"/>
    <property type="match status" value="1"/>
</dbReference>
<keyword evidence="14" id="KW-0206">Cytoskeleton</keyword>
<evidence type="ECO:0000259" key="23">
    <source>
        <dbReference type="Pfam" id="PF08393"/>
    </source>
</evidence>
<dbReference type="InterPro" id="IPR024317">
    <property type="entry name" value="Dynein_heavy_chain_D4_dom"/>
</dbReference>
<evidence type="ECO:0000259" key="26">
    <source>
        <dbReference type="Pfam" id="PF12780"/>
    </source>
</evidence>
<dbReference type="Gene3D" id="3.40.50.300">
    <property type="entry name" value="P-loop containing nucleotide triphosphate hydrolases"/>
    <property type="match status" value="5"/>
</dbReference>
<feature type="coiled-coil region" evidence="20">
    <location>
        <begin position="2998"/>
        <end position="3060"/>
    </location>
</feature>
<dbReference type="Proteomes" id="UP000242188">
    <property type="component" value="Unassembled WGS sequence"/>
</dbReference>
<dbReference type="FunFam" id="3.40.50.300:FF:002141">
    <property type="entry name" value="Dynein heavy chain"/>
    <property type="match status" value="1"/>
</dbReference>
<evidence type="ECO:0000256" key="20">
    <source>
        <dbReference type="SAM" id="Coils"/>
    </source>
</evidence>
<dbReference type="FunFam" id="3.20.180.20:FF:000003">
    <property type="entry name" value="Dynein heavy chain 12, axonemal"/>
    <property type="match status" value="1"/>
</dbReference>
<dbReference type="FunFam" id="1.20.58.1120:FF:000005">
    <property type="entry name" value="Dynein, axonemal, heavy chain 12"/>
    <property type="match status" value="1"/>
</dbReference>
<evidence type="ECO:0000256" key="21">
    <source>
        <dbReference type="SAM" id="MobiDB-lite"/>
    </source>
</evidence>
<comment type="similarity">
    <text evidence="3">Belongs to the dynein heavy chain family.</text>
</comment>
<dbReference type="InterPro" id="IPR035699">
    <property type="entry name" value="AAA_6"/>
</dbReference>
<dbReference type="InterPro" id="IPR041228">
    <property type="entry name" value="Dynein_C"/>
</dbReference>
<keyword evidence="15" id="KW-0966">Cell projection</keyword>
<feature type="domain" description="Dynein heavy chain coiled coil stalk" evidence="25">
    <location>
        <begin position="2769"/>
        <end position="3115"/>
    </location>
</feature>
<dbReference type="Gene3D" id="3.10.490.20">
    <property type="match status" value="1"/>
</dbReference>
<dbReference type="Gene3D" id="1.10.472.130">
    <property type="match status" value="1"/>
</dbReference>
<dbReference type="SUPFAM" id="SSF52540">
    <property type="entry name" value="P-loop containing nucleoside triphosphate hydrolases"/>
    <property type="match status" value="4"/>
</dbReference>
<comment type="function">
    <text evidence="16">Force generating protein of cilia required for sperm flagellum motility. Produces force towards the minus ends of microtubules. Dynein has ATPase activity; the force-producing power stroke is thought to occur on release of ADP. Required in spermatozoa for the formation of the inner dynein arms and biogenesis of the axoneme.</text>
</comment>
<evidence type="ECO:0000256" key="7">
    <source>
        <dbReference type="ARBA" id="ARBA00022741"/>
    </source>
</evidence>
<feature type="domain" description="Dynein heavy chain C-terminal" evidence="31">
    <location>
        <begin position="3900"/>
        <end position="4201"/>
    </location>
</feature>
<dbReference type="Pfam" id="PF12774">
    <property type="entry name" value="AAA_6"/>
    <property type="match status" value="1"/>
</dbReference>
<evidence type="ECO:0000256" key="17">
    <source>
        <dbReference type="ARBA" id="ARBA00071810"/>
    </source>
</evidence>
<dbReference type="Pfam" id="PF18198">
    <property type="entry name" value="AAA_lid_11"/>
    <property type="match status" value="1"/>
</dbReference>
<feature type="coiled-coil region" evidence="20">
    <location>
        <begin position="919"/>
        <end position="946"/>
    </location>
</feature>
<keyword evidence="10" id="KW-0243">Dynein</keyword>
<dbReference type="Pfam" id="PF08393">
    <property type="entry name" value="DHC_N2"/>
    <property type="match status" value="1"/>
</dbReference>
<comment type="caution">
    <text evidence="32">The sequence shown here is derived from an EMBL/GenBank/DDBJ whole genome shotgun (WGS) entry which is preliminary data.</text>
</comment>
<keyword evidence="11 20" id="KW-0175">Coiled coil</keyword>
<evidence type="ECO:0000256" key="5">
    <source>
        <dbReference type="ARBA" id="ARBA00022490"/>
    </source>
</evidence>
<evidence type="ECO:0000256" key="3">
    <source>
        <dbReference type="ARBA" id="ARBA00008887"/>
    </source>
</evidence>
<evidence type="ECO:0000256" key="14">
    <source>
        <dbReference type="ARBA" id="ARBA00023212"/>
    </source>
</evidence>
<dbReference type="GO" id="GO:0030286">
    <property type="term" value="C:dynein complex"/>
    <property type="evidence" value="ECO:0007669"/>
    <property type="project" value="UniProtKB-KW"/>
</dbReference>
<evidence type="ECO:0000259" key="22">
    <source>
        <dbReference type="Pfam" id="PF03028"/>
    </source>
</evidence>
<dbReference type="GO" id="GO:0036126">
    <property type="term" value="C:sperm flagellum"/>
    <property type="evidence" value="ECO:0007669"/>
    <property type="project" value="UniProtKB-ARBA"/>
</dbReference>
<feature type="domain" description="Dynein heavy chain region D6 P-loop" evidence="22">
    <location>
        <begin position="3608"/>
        <end position="3721"/>
    </location>
</feature>
<dbReference type="GO" id="GO:0005930">
    <property type="term" value="C:axoneme"/>
    <property type="evidence" value="ECO:0007669"/>
    <property type="project" value="UniProtKB-SubCell"/>
</dbReference>
<dbReference type="Gene3D" id="1.10.287.2620">
    <property type="match status" value="1"/>
</dbReference>
<dbReference type="FunFam" id="1.20.920.20:FF:000006">
    <property type="entry name" value="Dynein, axonemal, heavy chain 6"/>
    <property type="match status" value="1"/>
</dbReference>
<keyword evidence="6" id="KW-0493">Microtubule</keyword>
<dbReference type="GO" id="GO:0005524">
    <property type="term" value="F:ATP binding"/>
    <property type="evidence" value="ECO:0007669"/>
    <property type="project" value="UniProtKB-KW"/>
</dbReference>
<comment type="subcellular location">
    <subcellularLocation>
        <location evidence="1">Cell projection</location>
        <location evidence="1">Cilium</location>
        <location evidence="1">Flagellum</location>
    </subcellularLocation>
    <subcellularLocation>
        <location evidence="2">Cytoplasm</location>
        <location evidence="2">Cytoskeleton</location>
        <location evidence="2">Cilium axoneme</location>
    </subcellularLocation>
</comment>
<feature type="domain" description="Dynein heavy chain AAA 5 extension" evidence="28">
    <location>
        <begin position="1984"/>
        <end position="2103"/>
    </location>
</feature>
<feature type="region of interest" description="Disordered" evidence="21">
    <location>
        <begin position="1"/>
        <end position="35"/>
    </location>
</feature>
<dbReference type="GO" id="GO:0045505">
    <property type="term" value="F:dynein intermediate chain binding"/>
    <property type="evidence" value="ECO:0007669"/>
    <property type="project" value="InterPro"/>
</dbReference>
<evidence type="ECO:0000256" key="8">
    <source>
        <dbReference type="ARBA" id="ARBA00022840"/>
    </source>
</evidence>
<dbReference type="Gene3D" id="1.20.140.100">
    <property type="entry name" value="Dynein heavy chain, N-terminal domain 2"/>
    <property type="match status" value="1"/>
</dbReference>
<dbReference type="InterPro" id="IPR004273">
    <property type="entry name" value="Dynein_heavy_D6_P-loop"/>
</dbReference>
<dbReference type="Pfam" id="PF12775">
    <property type="entry name" value="AAA_7"/>
    <property type="match status" value="1"/>
</dbReference>
<dbReference type="Pfam" id="PF12781">
    <property type="entry name" value="AAA_9"/>
    <property type="match status" value="1"/>
</dbReference>
<proteinExistence type="inferred from homology"/>
<evidence type="ECO:0000256" key="6">
    <source>
        <dbReference type="ARBA" id="ARBA00022701"/>
    </source>
</evidence>
<dbReference type="OrthoDB" id="447173at2759"/>
<keyword evidence="7" id="KW-0547">Nucleotide-binding</keyword>
<dbReference type="InterPro" id="IPR035706">
    <property type="entry name" value="AAA_9"/>
</dbReference>
<evidence type="ECO:0000256" key="10">
    <source>
        <dbReference type="ARBA" id="ARBA00023017"/>
    </source>
</evidence>
<dbReference type="FunFam" id="3.40.50.300:FF:000223">
    <property type="entry name" value="Dynein heavy chain 3, axonemal"/>
    <property type="match status" value="1"/>
</dbReference>
<evidence type="ECO:0000259" key="25">
    <source>
        <dbReference type="Pfam" id="PF12777"/>
    </source>
</evidence>
<dbReference type="InterPro" id="IPR042219">
    <property type="entry name" value="AAA_lid_11_sf"/>
</dbReference>
<dbReference type="InterPro" id="IPR026983">
    <property type="entry name" value="DHC"/>
</dbReference>
<dbReference type="Gene3D" id="3.20.180.20">
    <property type="entry name" value="Dynein heavy chain, N-terminal domain 2"/>
    <property type="match status" value="1"/>
</dbReference>
<dbReference type="EMBL" id="NEDP02004067">
    <property type="protein sequence ID" value="OWF46845.1"/>
    <property type="molecule type" value="Genomic_DNA"/>
</dbReference>
<dbReference type="FunFam" id="3.40.50.300:FF:000362">
    <property type="entry name" value="Dynein, axonemal, heavy chain 6"/>
    <property type="match status" value="1"/>
</dbReference>
<evidence type="ECO:0000256" key="16">
    <source>
        <dbReference type="ARBA" id="ARBA00055289"/>
    </source>
</evidence>
<reference evidence="32 33" key="1">
    <citation type="journal article" date="2017" name="Nat. Ecol. Evol.">
        <title>Scallop genome provides insights into evolution of bilaterian karyotype and development.</title>
        <authorList>
            <person name="Wang S."/>
            <person name="Zhang J."/>
            <person name="Jiao W."/>
            <person name="Li J."/>
            <person name="Xun X."/>
            <person name="Sun Y."/>
            <person name="Guo X."/>
            <person name="Huan P."/>
            <person name="Dong B."/>
            <person name="Zhang L."/>
            <person name="Hu X."/>
            <person name="Sun X."/>
            <person name="Wang J."/>
            <person name="Zhao C."/>
            <person name="Wang Y."/>
            <person name="Wang D."/>
            <person name="Huang X."/>
            <person name="Wang R."/>
            <person name="Lv J."/>
            <person name="Li Y."/>
            <person name="Zhang Z."/>
            <person name="Liu B."/>
            <person name="Lu W."/>
            <person name="Hui Y."/>
            <person name="Liang J."/>
            <person name="Zhou Z."/>
            <person name="Hou R."/>
            <person name="Li X."/>
            <person name="Liu Y."/>
            <person name="Li H."/>
            <person name="Ning X."/>
            <person name="Lin Y."/>
            <person name="Zhao L."/>
            <person name="Xing Q."/>
            <person name="Dou J."/>
            <person name="Li Y."/>
            <person name="Mao J."/>
            <person name="Guo H."/>
            <person name="Dou H."/>
            <person name="Li T."/>
            <person name="Mu C."/>
            <person name="Jiang W."/>
            <person name="Fu Q."/>
            <person name="Fu X."/>
            <person name="Miao Y."/>
            <person name="Liu J."/>
            <person name="Yu Q."/>
            <person name="Li R."/>
            <person name="Liao H."/>
            <person name="Li X."/>
            <person name="Kong Y."/>
            <person name="Jiang Z."/>
            <person name="Chourrout D."/>
            <person name="Li R."/>
            <person name="Bao Z."/>
        </authorList>
    </citation>
    <scope>NUCLEOTIDE SEQUENCE [LARGE SCALE GENOMIC DNA]</scope>
    <source>
        <strain evidence="32 33">PY_sf001</strain>
    </source>
</reference>
<dbReference type="FunFam" id="1.10.8.1220:FF:000001">
    <property type="entry name" value="Dynein axonemal heavy chain 5"/>
    <property type="match status" value="1"/>
</dbReference>
<evidence type="ECO:0000256" key="4">
    <source>
        <dbReference type="ARBA" id="ARBA00011655"/>
    </source>
</evidence>
<dbReference type="STRING" id="6573.A0A210QDN3"/>
<dbReference type="Gene3D" id="1.20.920.20">
    <property type="match status" value="1"/>
</dbReference>
<dbReference type="Gene3D" id="6.10.140.1060">
    <property type="match status" value="1"/>
</dbReference>
<dbReference type="FunFam" id="1.20.1270.280:FF:000001">
    <property type="entry name" value="dynein heavy chain 7, axonemal"/>
    <property type="match status" value="1"/>
</dbReference>
<dbReference type="InterPro" id="IPR043157">
    <property type="entry name" value="Dynein_AAA1S"/>
</dbReference>
<feature type="domain" description="Dynein heavy chain AAA module D4" evidence="26">
    <location>
        <begin position="2494"/>
        <end position="2755"/>
    </location>
</feature>
<dbReference type="Pfam" id="PF18199">
    <property type="entry name" value="Dynein_C"/>
    <property type="match status" value="1"/>
</dbReference>
<dbReference type="InterPro" id="IPR041658">
    <property type="entry name" value="AAA_lid_11"/>
</dbReference>
<dbReference type="GO" id="GO:0030317">
    <property type="term" value="P:flagellated sperm motility"/>
    <property type="evidence" value="ECO:0007669"/>
    <property type="project" value="UniProtKB-ARBA"/>
</dbReference>
<evidence type="ECO:0000259" key="27">
    <source>
        <dbReference type="Pfam" id="PF12781"/>
    </source>
</evidence>
<dbReference type="InterPro" id="IPR041466">
    <property type="entry name" value="Dynein_AAA5_ext"/>
</dbReference>
<dbReference type="Gene3D" id="1.20.920.30">
    <property type="match status" value="1"/>
</dbReference>
<dbReference type="InterPro" id="IPR024743">
    <property type="entry name" value="Dynein_HC_stalk"/>
</dbReference>
<dbReference type="GO" id="GO:0005874">
    <property type="term" value="C:microtubule"/>
    <property type="evidence" value="ECO:0007669"/>
    <property type="project" value="UniProtKB-KW"/>
</dbReference>
<protein>
    <recommendedName>
        <fullName evidence="17">Dynein axonemal heavy chain 1</fullName>
    </recommendedName>
    <alternativeName>
        <fullName evidence="19">Axonemal beta dynein heavy chain 1</fullName>
    </alternativeName>
    <alternativeName>
        <fullName evidence="18">Ciliary dynein heavy chain 1</fullName>
    </alternativeName>
</protein>
<feature type="domain" description="Dynein heavy chain AAA lid" evidence="30">
    <location>
        <begin position="3754"/>
        <end position="3893"/>
    </location>
</feature>
<comment type="subunit">
    <text evidence="4">Consists of at least two heavy chains and a number of intermediate and light chains.</text>
</comment>
<evidence type="ECO:0000256" key="19">
    <source>
        <dbReference type="ARBA" id="ARBA00082100"/>
    </source>
</evidence>
<feature type="domain" description="Dynein heavy chain 3 AAA+ lid" evidence="29">
    <location>
        <begin position="2348"/>
        <end position="2442"/>
    </location>
</feature>
<dbReference type="FunFam" id="1.20.140.100:FF:000004">
    <property type="entry name" value="Dynein axonemal heavy chain 6"/>
    <property type="match status" value="1"/>
</dbReference>
<evidence type="ECO:0000256" key="12">
    <source>
        <dbReference type="ARBA" id="ARBA00023069"/>
    </source>
</evidence>
<name>A0A210QDN3_MIZYE</name>
<feature type="compositionally biased region" description="Low complexity" evidence="21">
    <location>
        <begin position="1"/>
        <end position="10"/>
    </location>
</feature>
<accession>A0A210QDN3</accession>
<keyword evidence="5" id="KW-0963">Cytoplasm</keyword>
<evidence type="ECO:0000313" key="32">
    <source>
        <dbReference type="EMBL" id="OWF46845.1"/>
    </source>
</evidence>
<organism evidence="32 33">
    <name type="scientific">Mizuhopecten yessoensis</name>
    <name type="common">Japanese scallop</name>
    <name type="synonym">Patinopecten yessoensis</name>
    <dbReference type="NCBI Taxonomy" id="6573"/>
    <lineage>
        <taxon>Eukaryota</taxon>
        <taxon>Metazoa</taxon>
        <taxon>Spiralia</taxon>
        <taxon>Lophotrochozoa</taxon>
        <taxon>Mollusca</taxon>
        <taxon>Bivalvia</taxon>
        <taxon>Autobranchia</taxon>
        <taxon>Pteriomorphia</taxon>
        <taxon>Pectinida</taxon>
        <taxon>Pectinoidea</taxon>
        <taxon>Pectinidae</taxon>
        <taxon>Mizuhopecten</taxon>
    </lineage>
</organism>
<dbReference type="Pfam" id="PF03028">
    <property type="entry name" value="Dynein_heavy"/>
    <property type="match status" value="1"/>
</dbReference>
<dbReference type="Pfam" id="PF17857">
    <property type="entry name" value="AAA_lid_1"/>
    <property type="match status" value="1"/>
</dbReference>
<dbReference type="FunFam" id="1.10.472.130:FF:000006">
    <property type="entry name" value="Dynein axonemal heavy chain 1"/>
    <property type="match status" value="1"/>
</dbReference>
<evidence type="ECO:0000259" key="31">
    <source>
        <dbReference type="Pfam" id="PF18199"/>
    </source>
</evidence>
<dbReference type="Gene3D" id="1.20.1270.280">
    <property type="match status" value="1"/>
</dbReference>
<dbReference type="FunFam" id="3.10.490.20:FF:000001">
    <property type="entry name" value="dynein heavy chain 7, axonemal"/>
    <property type="match status" value="1"/>
</dbReference>
<dbReference type="FunFam" id="1.10.287.2620:FF:000005">
    <property type="entry name" value="Dynein heavy chain 1, axonemal"/>
    <property type="match status" value="1"/>
</dbReference>
<sequence length="4205" mass="480672">MSSSRQSKSSHGGKPFSANRTRLDSGVKTTADGQRYPEIKQRGYYSDIIGEDASDGRLENVLNGPLTAQDTLWTVSKEKHTPQVTTFEENADVLKKLQKQVYGPSSEITTISDFPRQASEPKVQLPFYTKPGECPRKIEIERRRRLYNTLELQTLLVDEGIKTEQLMPKNQNGCVQLNSDPEDAAPFPPYLSLDIFDNEEFDCRLPAEWIAMGMEDGQRKPVPGLALLPTNDKQKDLDPKDPSIAYDWFEVGVLDYDDDNKQYLIQKVNDQGRILDNTGKPVVNGGVQADGTRLCLPRQYWIPRVRLMFTGENPCEFTRRVSTAYRLRKETEALLRYNLYIDCMPMDGVGELDQASLKRMIDCAKNSPGLGKDKGLEDYVQVLEKEVNIDFCRSMNRIIFDQTVEEDPVTFAFITKPEVNAQPVPEKGCCMDIEPYEYDDQYDQFAFKSLLTLVESIQACGKVRTECNKVAVMSLFHIPTTKPMRLEEFEQTQSQATSQVSLFLKDSWISTLRNAIRTSLRDVGKGWFNIHETNFEVYQISKLKAFMEMVKFIMQDSMRYLVQDSLVNFTQMVMDACHSSLKLEDDFVWGPDYITSTFKPKKNALFLVDLILDPQGVHYSTNLNSFESMLIGLFDKGIQSTQNIPQLEKYILEDIFWSGTPLLESVGEHEPPVEELRTSIINAIMKALIPLKAYAREYEKHLELMNLDINKYMQEYEATEHTAQEVKNEVEMHLKEKEIIEATIPSNIIIGPFWVITDSVKQNLSKKRKNLSNVVLELLARQLRKQADDACEEFKAFSRKLYDKPNCVEELSEMREWMKGIPEKLKEHQELIDKAMDDYELIEEFYYNLSADDFNAKWTAIGWPHKIEVQMEATSQQLDEDEERFRKLQTSDQANFNDRMDTLQMVVAGMAAHTDISKAHEIANEVRRINKQLKEAQVLASTYNNRERLFGLPVTNYDKLAQLVKDFEPFRNLWLTVSDWQRWQESWMNDPLTSINAEDVEKNVNEAYKTMHKSVRIFNEMPSVQNVASEIKGNVEDFKPYIPLIQGLRNPGMRNRHWEQLSGDLGFPVRPKANLTFSKCIEMNLQDHIGTITKVAEVAGKEYSIEQALDKMEKEWDPVNFEILSYKDTGTYIIRASEDTSQLLDDHIVMTQSMSFSPYKKPFEDRISNWENKLKTTQDVLDEWLVCQRSWLYLEPIFSSEDINRQLPVESKRYQTMERIWRKLMKNARENPQVISLCPDNRLLDNLRECNKLLEQVQKGLSEYLETKRNAFPRFYFLSDDELLEILSQTKDPKAVQPHLRKCFENIAKLRFEDDLKITKMFSGEGESVDFKETLYPTGNVEDWMLEIERCMRESLRLIIKEALEAYKVKPRTEWVLDWPGQVVIACCQTYWTQEVTEALEQNKVKEIYEIMLKQLDDLRLLVRTDLSKIGRLTLSALIVIEVHARDVVHRIVEEEVSNANAFEWISQIRYYWLEDENLYIRAVNAQFPYGYEYLGNTFRLVITPLTDRCYLTLTGALHLKFGGAPAGPAGTGKTETTKDLAKAMAVQCVVFNCSDQLDFMAMGKFFKGLASAGAWACFDEFNRINIEVLSVVAMQIITIQKALEANVDRFIFEGVELSLKPSCSVFITMNPGYAGRTELPDNLKALFRPVAMMVPDYALIAEISLFSFGFSDARVLSKKIVSTFKLSSEQLSSQDHYDFGMRAVKSVISAAGNLKRQFGDMDEELIALRAIRDVNVPKFLVEDLKLFNGIVSDLFPNIKEQPIDYGSMDTSLRKTCVKNGLKDVEGFIHKCIQLFETTVVRHGLMLVGPTGSGKTKCYDILKQACSALQGEESPAGFPFQTVTTFVLNPKSITMGQLYGEFDLMTHEWTDGILSSLIRGGASATDNKKRWYVFDGPVDAVWIENMNTVLDDNKKLCLSSGEIIKLSEDMTMMFEVQDLAVASPATVSRCGMVYLEPSYIGLKPFVECWLRQLPEAIYPHKEKLEQLFETYMEPAIKFVRKNIKEAIPTVDCNLVFSLLKMVECFFTPFVPQEGDPVIPQESLDRLGELIEPWFFFSLVWSVGCTGDNDSWTKFSNWLQENMAKNETKMVFPSEGLVYDYYLEDGGISSNQKSDDPDEEEGDKNQEVTWRNWLYGRAEFQVAPDTKFSDIIVPTIDTIRSAAILEMLLLNRKTVLCVGPTGTGKTLTIADKLTTKMPKEYVPEFIVFSAKTSANQTQDLIDGKLDKRRKGVFGPPLGKYFIFFIDDLNMPALETFGAQPPIELIRQWLDFNGWYDRKAIGEFRKLVDVNFCCAMGPPGGGRNPISARLVRHFNLLAFTEMEDHSKKKIFSAILKSWIPNSLISHTDSLVDTCINVYNEISSQLLPTPAKSHYTFNLRDLSRVFQGILMSEPGKIEGLNDILKLWYHESCRVFQDRLVNDEDRNWFDNLMKKKMKSDFDLEFDKVVDQLPILFGDFISPGTGDSKPYLEMRDHEKMVKVLEESLEDYNQITTAQMKLVLFMDAVKHVSRISRIIRQPMGNALLLGMGGSGRQSLTRLASHMSDFECVQIELAKNYGTNEWREDLRKVMMKAGLENKPVVFLFSDTQIKSESFLEDLNNILNAGDVPNIYGFDEQDQIYSAMKPIVQDLQLQPTKTNLFACYTKRVRSNLHTVITMSPLGEVFRARLRMFPALVNCCTIDWFSEWPPDALRSVAMRFLTDIPELDTTDQVMEGLVIMCQEIQMSVTSHSERFLSELSRYNYVTPTSYLELLSIFSKLVVMKKTELSTARKRLKTGLDKLLTTADEVDKLSSELATMKPLLEDAVKESIQTMEQISKDTVVANETVEMVSKEEEQATIKAKETQAIADDAQRDLNEALPALEAAVASLKQLNKNDVVEVRAMARPPEGVKMVMEAVCIMKAIKPKKVPGEKPGQKIDDYWEVGKGMLSDPGRFLESLFKYDKDNIGDDTIKKIQSYIDDENFTPAAIAKVSKACTSLCMWTRAMHKYHFVARGVAPKRESLRIAQEELALTQKILDEAKARLHEVQEGIRTLQAKYDDCVRKKEELENKCTECEGRLGRADKLIGGLADEKERWKESVQRLEKIIDNYVGDVLVAAGYVAYLGPFSGEYRLSMEKKWVEKLDELKVPRTDDPTIVACLSDPVKIRSWQIAGLPKDNLSVENGVIVQYAQRWPLFIDPQGQANRWVKNMEKDNTLDVIKLSDKDFLRSLENAIRFGKPCLLENISTELDPALEPILLKQVFKQQGSMVIKLGDAVIPYHDDFKFYITTKLPNPHYTPEVSTKVTLVNFTLSPSGLEDQMLGIVVAEERPDLEEAKNHLIVSNAKMKQELKEIEDKILFKLSTSEGSPVDDVDLIATLDASKIKSQEIKAKVIVAEQTEKDIDVTRSQYIPVAINTQILFFCVADMANIDPMYQYSLEWFINIFLGGITHAERADNLPQRVQNINDYFTFSLYSNVCRSLFEKHKLLFSFLLCTRIKMNKGLINMDEWRFMLAGGIIKPKVIDNPAPEWISERSWSDILTSGVLENFSAFAEDFKNNVDGFKRIFDSGDPQKEDLPGQWNDKLDSFQKMIVLKCLRPDKITNAMQEYVSNNVGQRFIEPQTADLHLVYKDSSPTTPLIFVLSTGTDPAADLYKFAEEMRFTKKLSAISLGQGQGPRAEAMMRSAMERGKWVFFQNCHLAPSWMPTLERLIEQIDPDKVHRDFRLWLTSMPSAMFPVYILQNGSKMTVEPPRGLKANLLKSYTSFSDDMLNACGDKTETFKMLLFSLCVYHGVVIERRKFGALGFNIPYEFTDGDLRICVSQLKMFLMEYSDIPFKVLVYTAGHINYGGRVTDDWDRRCMMTILSDFYRPAVLEDGHKYSESGTYYQIDTSNDHNGYMAYIKSLPINDNPEMFSLHDNANITFANNETGNLLNGLLKLQPKTASGGGKSREEVMEESAKSIQAKVPKVVDINMVMEKYPVAYEQSMNTVIIQEVIRYNRLLDAIHTSLGDMLKALKGLVVMSQALEEMANSLYNNMVPTMWSSKAYPSLKPLAAWVIDLQTRMVFINNWIEEGMPKVYWISGFFFPQAFLTGTLQNYARKSITSIDIIAFDFQLMRETVEELKGSPENGCYIRGLYLEGARWDNTHHQLGESRPKDLFTEVPVIWLKPVTSRKLSETGFYDCPVYKTLTRAGTLSTTGHSTNFVFSVELPTDESQSHWIKRGVAMLCALNY</sequence>
<evidence type="ECO:0000256" key="1">
    <source>
        <dbReference type="ARBA" id="ARBA00004230"/>
    </source>
</evidence>
<dbReference type="InterPro" id="IPR041589">
    <property type="entry name" value="DNAH3_AAA_lid_1"/>
</dbReference>
<keyword evidence="8" id="KW-0067">ATP-binding</keyword>
<evidence type="ECO:0000259" key="28">
    <source>
        <dbReference type="Pfam" id="PF17852"/>
    </source>
</evidence>
<keyword evidence="9" id="KW-0282">Flagellum</keyword>
<dbReference type="Pfam" id="PF12777">
    <property type="entry name" value="MT"/>
    <property type="match status" value="1"/>
</dbReference>
<dbReference type="Gene3D" id="1.20.58.1120">
    <property type="match status" value="1"/>
</dbReference>
<dbReference type="InterPro" id="IPR042228">
    <property type="entry name" value="Dynein_linker_3"/>
</dbReference>
<dbReference type="PANTHER" id="PTHR22878">
    <property type="entry name" value="DYNEIN HEAVY CHAIN 6, AXONEMAL-LIKE-RELATED"/>
    <property type="match status" value="1"/>
</dbReference>
<evidence type="ECO:0000256" key="11">
    <source>
        <dbReference type="ARBA" id="ARBA00023054"/>
    </source>
</evidence>
<evidence type="ECO:0000259" key="29">
    <source>
        <dbReference type="Pfam" id="PF17857"/>
    </source>
</evidence>
<dbReference type="InterPro" id="IPR042222">
    <property type="entry name" value="Dynein_2_N"/>
</dbReference>
<evidence type="ECO:0000256" key="18">
    <source>
        <dbReference type="ARBA" id="ARBA00078557"/>
    </source>
</evidence>
<dbReference type="PANTHER" id="PTHR22878:SF73">
    <property type="entry name" value="DYNEIN AXONEMAL HEAVY CHAIN 1"/>
    <property type="match status" value="1"/>
</dbReference>
<dbReference type="FunFam" id="3.40.50.300:FF:001328">
    <property type="entry name" value="Dynein heavy chain 6, axonemal"/>
    <property type="match status" value="1"/>
</dbReference>
<evidence type="ECO:0000259" key="24">
    <source>
        <dbReference type="Pfam" id="PF12774"/>
    </source>
</evidence>
<dbReference type="InterPro" id="IPR043160">
    <property type="entry name" value="Dynein_C_barrel"/>
</dbReference>
<gene>
    <name evidence="32" type="ORF">KP79_PYT07089</name>
</gene>
<evidence type="ECO:0000256" key="9">
    <source>
        <dbReference type="ARBA" id="ARBA00022846"/>
    </source>
</evidence>
<dbReference type="Gene3D" id="1.10.8.720">
    <property type="entry name" value="Region D6 of dynein motor"/>
    <property type="match status" value="1"/>
</dbReference>
<feature type="domain" description="Dynein heavy chain linker" evidence="23">
    <location>
        <begin position="960"/>
        <end position="1363"/>
    </location>
</feature>
<evidence type="ECO:0000259" key="30">
    <source>
        <dbReference type="Pfam" id="PF18198"/>
    </source>
</evidence>